<keyword evidence="3" id="KW-1185">Reference proteome</keyword>
<reference evidence="2 3" key="1">
    <citation type="journal article" date="2024" name="bioRxiv">
        <title>A reference genome for Trichogramma kaykai: A tiny desert-dwelling parasitoid wasp with competing sex-ratio distorters.</title>
        <authorList>
            <person name="Culotta J."/>
            <person name="Lindsey A.R."/>
        </authorList>
    </citation>
    <scope>NUCLEOTIDE SEQUENCE [LARGE SCALE GENOMIC DNA]</scope>
    <source>
        <strain evidence="2 3">KSX58</strain>
    </source>
</reference>
<dbReference type="AlphaFoldDB" id="A0ABD2W4W4"/>
<organism evidence="2 3">
    <name type="scientific">Trichogramma kaykai</name>
    <dbReference type="NCBI Taxonomy" id="54128"/>
    <lineage>
        <taxon>Eukaryota</taxon>
        <taxon>Metazoa</taxon>
        <taxon>Ecdysozoa</taxon>
        <taxon>Arthropoda</taxon>
        <taxon>Hexapoda</taxon>
        <taxon>Insecta</taxon>
        <taxon>Pterygota</taxon>
        <taxon>Neoptera</taxon>
        <taxon>Endopterygota</taxon>
        <taxon>Hymenoptera</taxon>
        <taxon>Apocrita</taxon>
        <taxon>Proctotrupomorpha</taxon>
        <taxon>Chalcidoidea</taxon>
        <taxon>Trichogrammatidae</taxon>
        <taxon>Trichogramma</taxon>
    </lineage>
</organism>
<dbReference type="Proteomes" id="UP001627154">
    <property type="component" value="Unassembled WGS sequence"/>
</dbReference>
<feature type="region of interest" description="Disordered" evidence="1">
    <location>
        <begin position="40"/>
        <end position="64"/>
    </location>
</feature>
<proteinExistence type="predicted"/>
<gene>
    <name evidence="2" type="ORF">TKK_016757</name>
</gene>
<accession>A0ABD2W4W4</accession>
<evidence type="ECO:0000256" key="1">
    <source>
        <dbReference type="SAM" id="MobiDB-lite"/>
    </source>
</evidence>
<evidence type="ECO:0000313" key="2">
    <source>
        <dbReference type="EMBL" id="KAL3387626.1"/>
    </source>
</evidence>
<protein>
    <submittedName>
        <fullName evidence="2">Uncharacterized protein</fullName>
    </submittedName>
</protein>
<feature type="region of interest" description="Disordered" evidence="1">
    <location>
        <begin position="78"/>
        <end position="101"/>
    </location>
</feature>
<name>A0ABD2W4W4_9HYME</name>
<evidence type="ECO:0000313" key="3">
    <source>
        <dbReference type="Proteomes" id="UP001627154"/>
    </source>
</evidence>
<comment type="caution">
    <text evidence="2">The sequence shown here is derived from an EMBL/GenBank/DDBJ whole genome shotgun (WGS) entry which is preliminary data.</text>
</comment>
<sequence length="141" mass="15044">MFVYSSIADTPTITGAERPCLDAADNCAAYGTQRISSTGVAIDTPGHAASTADSAPRPALPRLGPSSLQSAIKWSADTTAANEIERQQRTPASSSSHVKPESHQYIGIRDLNISLDNDWQILNLADDIALYTKSFDINSAH</sequence>
<dbReference type="EMBL" id="JBJJXI010000136">
    <property type="protein sequence ID" value="KAL3387626.1"/>
    <property type="molecule type" value="Genomic_DNA"/>
</dbReference>